<dbReference type="SUPFAM" id="SSF101391">
    <property type="entry name" value="Hsp90 co-chaperone CDC37"/>
    <property type="match status" value="1"/>
</dbReference>
<dbReference type="Pfam" id="PF08565">
    <property type="entry name" value="CDC37_M"/>
    <property type="match status" value="1"/>
</dbReference>
<evidence type="ECO:0000256" key="2">
    <source>
        <dbReference type="ARBA" id="ARBA00006222"/>
    </source>
</evidence>
<dbReference type="PANTHER" id="PTHR12800">
    <property type="entry name" value="CDC37-RELATED"/>
    <property type="match status" value="1"/>
</dbReference>
<evidence type="ECO:0000313" key="10">
    <source>
        <dbReference type="EMBL" id="GMI39923.1"/>
    </source>
</evidence>
<feature type="region of interest" description="Disordered" evidence="6">
    <location>
        <begin position="230"/>
        <end position="263"/>
    </location>
</feature>
<dbReference type="GO" id="GO:0006457">
    <property type="term" value="P:protein folding"/>
    <property type="evidence" value="ECO:0007669"/>
    <property type="project" value="TreeGrafter"/>
</dbReference>
<evidence type="ECO:0000313" key="11">
    <source>
        <dbReference type="Proteomes" id="UP001165065"/>
    </source>
</evidence>
<dbReference type="SMART" id="SM01069">
    <property type="entry name" value="CDC37_C"/>
    <property type="match status" value="1"/>
</dbReference>
<comment type="subcellular location">
    <subcellularLocation>
        <location evidence="1">Cytoplasm</location>
    </subcellularLocation>
</comment>
<dbReference type="InterPro" id="IPR013874">
    <property type="entry name" value="Cdc37_Hsp90-bd"/>
</dbReference>
<evidence type="ECO:0000256" key="1">
    <source>
        <dbReference type="ARBA" id="ARBA00004496"/>
    </source>
</evidence>
<evidence type="ECO:0000256" key="4">
    <source>
        <dbReference type="ARBA" id="ARBA00023186"/>
    </source>
</evidence>
<comment type="similarity">
    <text evidence="2">Belongs to the CDC37 family.</text>
</comment>
<keyword evidence="11" id="KW-1185">Reference proteome</keyword>
<dbReference type="OrthoDB" id="440202at2759"/>
<dbReference type="GO" id="GO:0005737">
    <property type="term" value="C:cytoplasm"/>
    <property type="evidence" value="ECO:0007669"/>
    <property type="project" value="UniProtKB-SubCell"/>
</dbReference>
<evidence type="ECO:0000259" key="7">
    <source>
        <dbReference type="SMART" id="SM01069"/>
    </source>
</evidence>
<dbReference type="Proteomes" id="UP001165065">
    <property type="component" value="Unassembled WGS sequence"/>
</dbReference>
<accession>A0A9W7GB51</accession>
<dbReference type="AlphaFoldDB" id="A0A9W7GB51"/>
<keyword evidence="3" id="KW-0963">Cytoplasm</keyword>
<dbReference type="GO" id="GO:0051087">
    <property type="term" value="F:protein-folding chaperone binding"/>
    <property type="evidence" value="ECO:0007669"/>
    <property type="project" value="TreeGrafter"/>
</dbReference>
<dbReference type="EMBL" id="BRYA01000114">
    <property type="protein sequence ID" value="GMI39923.1"/>
    <property type="molecule type" value="Genomic_DNA"/>
</dbReference>
<dbReference type="GO" id="GO:0051082">
    <property type="term" value="F:unfolded protein binding"/>
    <property type="evidence" value="ECO:0007669"/>
    <property type="project" value="TreeGrafter"/>
</dbReference>
<sequence>MSKPFDYSKWDNIELSDDEEDCHPNIEKESWFRMKHRSRVEREENEEIDKKKIKQAMARDQLRIDELARMIKKIESADPDDSDDDLEDVDGMKAEIKELEERDTMLNYADFTKKHEDLLETYCNLTGMTALKAFLLTHGEILLQEHASSYLLLSCLEDEMNGEREKMKNTARNSQILTNMAELAKSLKRHPGNVIVPFFTRVEEPEHEKAFLEGVQIFVDRIIKRAVEKRKEMDAEQETETEEVDLSSIPKEERLGPGGLDPIEVFESLPKELQSAFESRDMETLQKALMSMKPADAKHHMKRCADSGLWNPE</sequence>
<dbReference type="GO" id="GO:0031072">
    <property type="term" value="F:heat shock protein binding"/>
    <property type="evidence" value="ECO:0007669"/>
    <property type="project" value="TreeGrafter"/>
</dbReference>
<dbReference type="Gene3D" id="6.10.140.250">
    <property type="match status" value="1"/>
</dbReference>
<dbReference type="InterPro" id="IPR013873">
    <property type="entry name" value="Cdc37_C"/>
</dbReference>
<protein>
    <recommendedName>
        <fullName evidence="5">Hsp90 chaperone protein kinase-targeting subunit</fullName>
    </recommendedName>
</protein>
<evidence type="ECO:0000259" key="8">
    <source>
        <dbReference type="SMART" id="SM01070"/>
    </source>
</evidence>
<feature type="compositionally biased region" description="Acidic residues" evidence="6">
    <location>
        <begin position="235"/>
        <end position="245"/>
    </location>
</feature>
<organism evidence="10 11">
    <name type="scientific">Triparma columacea</name>
    <dbReference type="NCBI Taxonomy" id="722753"/>
    <lineage>
        <taxon>Eukaryota</taxon>
        <taxon>Sar</taxon>
        <taxon>Stramenopiles</taxon>
        <taxon>Ochrophyta</taxon>
        <taxon>Bolidophyceae</taxon>
        <taxon>Parmales</taxon>
        <taxon>Triparmaceae</taxon>
        <taxon>Triparma</taxon>
    </lineage>
</organism>
<dbReference type="PANTHER" id="PTHR12800:SF4">
    <property type="entry name" value="HSP90 CO-CHAPERONE CDC37"/>
    <property type="match status" value="1"/>
</dbReference>
<proteinExistence type="inferred from homology"/>
<dbReference type="GO" id="GO:0050821">
    <property type="term" value="P:protein stabilization"/>
    <property type="evidence" value="ECO:0007669"/>
    <property type="project" value="TreeGrafter"/>
</dbReference>
<evidence type="ECO:0000256" key="6">
    <source>
        <dbReference type="SAM" id="MobiDB-lite"/>
    </source>
</evidence>
<feature type="domain" description="Cdc37 C-terminal" evidence="7">
    <location>
        <begin position="254"/>
        <end position="313"/>
    </location>
</feature>
<dbReference type="InterPro" id="IPR038189">
    <property type="entry name" value="Cdc37_Hsp90-bd_sf"/>
</dbReference>
<dbReference type="InterPro" id="IPR013855">
    <property type="entry name" value="Cdc37_N_dom"/>
</dbReference>
<dbReference type="Pfam" id="PF03234">
    <property type="entry name" value="CDC37_N"/>
    <property type="match status" value="1"/>
</dbReference>
<evidence type="ECO:0000259" key="9">
    <source>
        <dbReference type="SMART" id="SM01071"/>
    </source>
</evidence>
<dbReference type="SMART" id="SM01071">
    <property type="entry name" value="CDC37_N"/>
    <property type="match status" value="1"/>
</dbReference>
<dbReference type="Gene3D" id="1.20.58.610">
    <property type="entry name" value="Cdc37, Hsp90 binding domain"/>
    <property type="match status" value="1"/>
</dbReference>
<dbReference type="Pfam" id="PF08564">
    <property type="entry name" value="CDC37_C"/>
    <property type="match status" value="1"/>
</dbReference>
<evidence type="ECO:0000256" key="5">
    <source>
        <dbReference type="ARBA" id="ARBA00031396"/>
    </source>
</evidence>
<reference evidence="11" key="1">
    <citation type="journal article" date="2023" name="Commun. Biol.">
        <title>Genome analysis of Parmales, the sister group of diatoms, reveals the evolutionary specialization of diatoms from phago-mixotrophs to photoautotrophs.</title>
        <authorList>
            <person name="Ban H."/>
            <person name="Sato S."/>
            <person name="Yoshikawa S."/>
            <person name="Yamada K."/>
            <person name="Nakamura Y."/>
            <person name="Ichinomiya M."/>
            <person name="Sato N."/>
            <person name="Blanc-Mathieu R."/>
            <person name="Endo H."/>
            <person name="Kuwata A."/>
            <person name="Ogata H."/>
        </authorList>
    </citation>
    <scope>NUCLEOTIDE SEQUENCE [LARGE SCALE GENOMIC DNA]</scope>
</reference>
<dbReference type="GO" id="GO:0019901">
    <property type="term" value="F:protein kinase binding"/>
    <property type="evidence" value="ECO:0007669"/>
    <property type="project" value="InterPro"/>
</dbReference>
<dbReference type="SMART" id="SM01070">
    <property type="entry name" value="CDC37_M"/>
    <property type="match status" value="1"/>
</dbReference>
<comment type="caution">
    <text evidence="10">The sequence shown here is derived from an EMBL/GenBank/DDBJ whole genome shotgun (WGS) entry which is preliminary data.</text>
</comment>
<name>A0A9W7GB51_9STRA</name>
<evidence type="ECO:0000256" key="3">
    <source>
        <dbReference type="ARBA" id="ARBA00022490"/>
    </source>
</evidence>
<feature type="domain" description="Cdc37 Hsp90 binding" evidence="8">
    <location>
        <begin position="87"/>
        <end position="240"/>
    </location>
</feature>
<feature type="region of interest" description="Disordered" evidence="6">
    <location>
        <begin position="293"/>
        <end position="313"/>
    </location>
</feature>
<dbReference type="InterPro" id="IPR004918">
    <property type="entry name" value="Cdc37"/>
</dbReference>
<keyword evidence="4" id="KW-0143">Chaperone</keyword>
<gene>
    <name evidence="10" type="ORF">TrCOL_g4273</name>
</gene>
<feature type="domain" description="Cdc37 N-terminal" evidence="9">
    <location>
        <begin position="4"/>
        <end position="202"/>
    </location>
</feature>